<feature type="domain" description="FBD" evidence="1">
    <location>
        <begin position="196"/>
        <end position="267"/>
    </location>
</feature>
<comment type="caution">
    <text evidence="2">The sequence shown here is derived from an EMBL/GenBank/DDBJ whole genome shotgun (WGS) entry which is preliminary data.</text>
</comment>
<dbReference type="Proteomes" id="UP000594638">
    <property type="component" value="Unassembled WGS sequence"/>
</dbReference>
<dbReference type="SMART" id="SM00579">
    <property type="entry name" value="FBD"/>
    <property type="match status" value="1"/>
</dbReference>
<dbReference type="Gramene" id="OE9A033082T1">
    <property type="protein sequence ID" value="OE9A033082C1"/>
    <property type="gene ID" value="OE9A033082"/>
</dbReference>
<name>A0A8S0VFF0_OLEEU</name>
<evidence type="ECO:0000313" key="2">
    <source>
        <dbReference type="EMBL" id="CAA3031103.1"/>
    </source>
</evidence>
<proteinExistence type="predicted"/>
<dbReference type="InterPro" id="IPR006566">
    <property type="entry name" value="FBD"/>
</dbReference>
<dbReference type="InterPro" id="IPR050232">
    <property type="entry name" value="FBL13/AtMIF1-like"/>
</dbReference>
<evidence type="ECO:0000259" key="1">
    <source>
        <dbReference type="SMART" id="SM00579"/>
    </source>
</evidence>
<sequence>MGDFTEKLFSSCPVLEDLTIEGSADENIFTISCPLLKRLTVRLEADCGILVWKLVINPPNLRDLFLINMFTTEYIVENLGSVVTAELRMGCCATAELFHSRAVRFLWELGIVKSSSMDEFFIAVPRSARCLHLPTFSNLTSLELCVNYYTDQGMIAYLLNICPNLKCLLIREENDEDFLEEEMQISLLSDVEMVPECLLSSLEVIVLLGFHGIAQEMETVKYLLANARVLKDLTISPSFISLELKLEICKQLLELPRGSTTCGIHFDQGWSKGRKKFLFHQAHT</sequence>
<accession>A0A8S0VFF0</accession>
<evidence type="ECO:0000313" key="3">
    <source>
        <dbReference type="Proteomes" id="UP000594638"/>
    </source>
</evidence>
<dbReference type="OrthoDB" id="1298252at2759"/>
<dbReference type="EMBL" id="CACTIH010009419">
    <property type="protein sequence ID" value="CAA3031103.1"/>
    <property type="molecule type" value="Genomic_DNA"/>
</dbReference>
<gene>
    <name evidence="2" type="ORF">OLEA9_A033082</name>
</gene>
<dbReference type="SUPFAM" id="SSF52047">
    <property type="entry name" value="RNI-like"/>
    <property type="match status" value="1"/>
</dbReference>
<dbReference type="InterPro" id="IPR032675">
    <property type="entry name" value="LRR_dom_sf"/>
</dbReference>
<dbReference type="Gene3D" id="3.80.10.10">
    <property type="entry name" value="Ribonuclease Inhibitor"/>
    <property type="match status" value="1"/>
</dbReference>
<organism evidence="2 3">
    <name type="scientific">Olea europaea subsp. europaea</name>
    <dbReference type="NCBI Taxonomy" id="158383"/>
    <lineage>
        <taxon>Eukaryota</taxon>
        <taxon>Viridiplantae</taxon>
        <taxon>Streptophyta</taxon>
        <taxon>Embryophyta</taxon>
        <taxon>Tracheophyta</taxon>
        <taxon>Spermatophyta</taxon>
        <taxon>Magnoliopsida</taxon>
        <taxon>eudicotyledons</taxon>
        <taxon>Gunneridae</taxon>
        <taxon>Pentapetalae</taxon>
        <taxon>asterids</taxon>
        <taxon>lamiids</taxon>
        <taxon>Lamiales</taxon>
        <taxon>Oleaceae</taxon>
        <taxon>Oleeae</taxon>
        <taxon>Olea</taxon>
    </lineage>
</organism>
<keyword evidence="3" id="KW-1185">Reference proteome</keyword>
<dbReference type="Pfam" id="PF08387">
    <property type="entry name" value="FBD"/>
    <property type="match status" value="1"/>
</dbReference>
<reference evidence="2 3" key="1">
    <citation type="submission" date="2019-12" db="EMBL/GenBank/DDBJ databases">
        <authorList>
            <person name="Alioto T."/>
            <person name="Alioto T."/>
            <person name="Gomez Garrido J."/>
        </authorList>
    </citation>
    <scope>NUCLEOTIDE SEQUENCE [LARGE SCALE GENOMIC DNA]</scope>
</reference>
<dbReference type="PANTHER" id="PTHR31900">
    <property type="entry name" value="F-BOX/RNI SUPERFAMILY PROTEIN-RELATED"/>
    <property type="match status" value="1"/>
</dbReference>
<protein>
    <recommendedName>
        <fullName evidence="1">FBD domain-containing protein</fullName>
    </recommendedName>
</protein>
<dbReference type="PANTHER" id="PTHR31900:SF34">
    <property type="entry name" value="EMB|CAB62440.1-RELATED"/>
    <property type="match status" value="1"/>
</dbReference>
<dbReference type="AlphaFoldDB" id="A0A8S0VFF0"/>